<dbReference type="EMBL" id="CP044333">
    <property type="protein sequence ID" value="QGN00131.1"/>
    <property type="molecule type" value="Genomic_DNA"/>
</dbReference>
<proteinExistence type="predicted"/>
<dbReference type="Pfam" id="PF13744">
    <property type="entry name" value="HTH_37"/>
    <property type="match status" value="1"/>
</dbReference>
<evidence type="ECO:0000259" key="1">
    <source>
        <dbReference type="PROSITE" id="PS50943"/>
    </source>
</evidence>
<accession>A0A6B8MHL2</accession>
<keyword evidence="3" id="KW-1185">Reference proteome</keyword>
<evidence type="ECO:0000313" key="2">
    <source>
        <dbReference type="EMBL" id="QGN00131.1"/>
    </source>
</evidence>
<dbReference type="CDD" id="cd00093">
    <property type="entry name" value="HTH_XRE"/>
    <property type="match status" value="1"/>
</dbReference>
<dbReference type="AlphaFoldDB" id="A0A6B8MHL2"/>
<name>A0A6B8MHL2_9HYPH</name>
<dbReference type="SUPFAM" id="SSF47413">
    <property type="entry name" value="lambda repressor-like DNA-binding domains"/>
    <property type="match status" value="1"/>
</dbReference>
<dbReference type="InterPro" id="IPR001387">
    <property type="entry name" value="Cro/C1-type_HTH"/>
</dbReference>
<gene>
    <name evidence="2" type="ORF">F7D14_21415</name>
</gene>
<protein>
    <submittedName>
        <fullName evidence="2">XRE family transcriptional regulator</fullName>
    </submittedName>
</protein>
<reference evidence="2 3" key="1">
    <citation type="submission" date="2019-09" db="EMBL/GenBank/DDBJ databases">
        <title>Isolation and complete genome sequencing of Methylocystis species.</title>
        <authorList>
            <person name="Rumah B.L."/>
            <person name="Stead C.E."/>
            <person name="Stevens B.C."/>
            <person name="Minton N.P."/>
            <person name="Grosse-Honebrink A."/>
            <person name="Zhang Y."/>
        </authorList>
    </citation>
    <scope>NUCLEOTIDE SEQUENCE [LARGE SCALE GENOMIC DNA]</scope>
    <source>
        <strain evidence="2 3">BRCS2</strain>
        <plasmid evidence="2 3">unnamed2</plasmid>
    </source>
</reference>
<feature type="domain" description="HTH cro/C1-type" evidence="1">
    <location>
        <begin position="74"/>
        <end position="111"/>
    </location>
</feature>
<dbReference type="Gene3D" id="1.10.260.40">
    <property type="entry name" value="lambda repressor-like DNA-binding domains"/>
    <property type="match status" value="1"/>
</dbReference>
<sequence>MCCTPFRRRRSRQRNEIWTWPPRGCGKSNGGATMERQSFANVWDALEDTPQEAASMTMRSNLLIAVEQRVRSWNVTQAEAAKRLGITQPRLNDLLRGRIKNFSLEALINLAAQAGLAVRLDIADAA</sequence>
<geneLocation type="plasmid" evidence="2">
    <name>unnamed2</name>
</geneLocation>
<evidence type="ECO:0000313" key="3">
    <source>
        <dbReference type="Proteomes" id="UP000422569"/>
    </source>
</evidence>
<dbReference type="KEGG" id="mpar:F7D14_21415"/>
<keyword evidence="2" id="KW-0614">Plasmid</keyword>
<organism evidence="2 3">
    <name type="scientific">Methylocystis parvus</name>
    <dbReference type="NCBI Taxonomy" id="134"/>
    <lineage>
        <taxon>Bacteria</taxon>
        <taxon>Pseudomonadati</taxon>
        <taxon>Pseudomonadota</taxon>
        <taxon>Alphaproteobacteria</taxon>
        <taxon>Hyphomicrobiales</taxon>
        <taxon>Methylocystaceae</taxon>
        <taxon>Methylocystis</taxon>
    </lineage>
</organism>
<dbReference type="InterPro" id="IPR010982">
    <property type="entry name" value="Lambda_DNA-bd_dom_sf"/>
</dbReference>
<dbReference type="GO" id="GO:0003677">
    <property type="term" value="F:DNA binding"/>
    <property type="evidence" value="ECO:0007669"/>
    <property type="project" value="InterPro"/>
</dbReference>
<dbReference type="InterPro" id="IPR039554">
    <property type="entry name" value="HigA2-like_HTH"/>
</dbReference>
<dbReference type="PROSITE" id="PS50943">
    <property type="entry name" value="HTH_CROC1"/>
    <property type="match status" value="1"/>
</dbReference>
<dbReference type="Proteomes" id="UP000422569">
    <property type="component" value="Plasmid unnamed2"/>
</dbReference>